<reference evidence="7" key="1">
    <citation type="submission" date="2015-08" db="EMBL/GenBank/DDBJ databases">
        <authorList>
            <person name="Babu N.S."/>
            <person name="Beckwith C.J."/>
            <person name="Beseler K.G."/>
            <person name="Brison A."/>
            <person name="Carone J.V."/>
            <person name="Caskin T.P."/>
            <person name="Diamond M."/>
            <person name="Durham M.E."/>
            <person name="Foxe J.M."/>
            <person name="Go M."/>
            <person name="Henderson B.A."/>
            <person name="Jones I.B."/>
            <person name="McGettigan J.A."/>
            <person name="Micheletti S.J."/>
            <person name="Nasrallah M.E."/>
            <person name="Ortiz D."/>
            <person name="Piller C.R."/>
            <person name="Privatt S.R."/>
            <person name="Schneider S.L."/>
            <person name="Sharp S."/>
            <person name="Smith T.C."/>
            <person name="Stanton J.D."/>
            <person name="Ullery H.E."/>
            <person name="Wilson R.J."/>
            <person name="Serrano M.G."/>
            <person name="Buck G."/>
            <person name="Lee V."/>
            <person name="Wang Y."/>
            <person name="Carvalho R."/>
            <person name="Voegtly L."/>
            <person name="Shi R."/>
            <person name="Duckworth R."/>
            <person name="Johnson A."/>
            <person name="Loviza R."/>
            <person name="Walstead R."/>
            <person name="Shah Z."/>
            <person name="Kiflezghi M."/>
            <person name="Wade K."/>
            <person name="Ball S.L."/>
            <person name="Bradley K.W."/>
            <person name="Asai D.J."/>
            <person name="Bowman C.A."/>
            <person name="Russell D.A."/>
            <person name="Pope W.H."/>
            <person name="Jacobs-Sera D."/>
            <person name="Hendrix R.W."/>
            <person name="Hatfull G.F."/>
        </authorList>
    </citation>
    <scope>NUCLEOTIDE SEQUENCE</scope>
</reference>
<proteinExistence type="predicted"/>
<dbReference type="EMBL" id="CZKA01000037">
    <property type="protein sequence ID" value="CUR57533.1"/>
    <property type="molecule type" value="Genomic_DNA"/>
</dbReference>
<evidence type="ECO:0000256" key="4">
    <source>
        <dbReference type="ARBA" id="ARBA00023136"/>
    </source>
</evidence>
<evidence type="ECO:0000256" key="5">
    <source>
        <dbReference type="SAM" id="Phobius"/>
    </source>
</evidence>
<comment type="subcellular location">
    <subcellularLocation>
        <location evidence="1">Endomembrane system</location>
        <topology evidence="1">Multi-pass membrane protein</topology>
    </subcellularLocation>
</comment>
<feature type="transmembrane region" description="Helical" evidence="5">
    <location>
        <begin position="87"/>
        <end position="105"/>
    </location>
</feature>
<evidence type="ECO:0000256" key="3">
    <source>
        <dbReference type="ARBA" id="ARBA00022989"/>
    </source>
</evidence>
<dbReference type="GO" id="GO:0012505">
    <property type="term" value="C:endomembrane system"/>
    <property type="evidence" value="ECO:0007669"/>
    <property type="project" value="UniProtKB-SubCell"/>
</dbReference>
<evidence type="ECO:0000259" key="6">
    <source>
        <dbReference type="Pfam" id="PF02656"/>
    </source>
</evidence>
<dbReference type="Pfam" id="PF02656">
    <property type="entry name" value="DUF202"/>
    <property type="match status" value="1"/>
</dbReference>
<feature type="transmembrane region" description="Helical" evidence="5">
    <location>
        <begin position="16"/>
        <end position="36"/>
    </location>
</feature>
<evidence type="ECO:0000256" key="2">
    <source>
        <dbReference type="ARBA" id="ARBA00022692"/>
    </source>
</evidence>
<protein>
    <submittedName>
        <fullName evidence="7">Putative Inner membrane protein YidH</fullName>
    </submittedName>
</protein>
<feature type="domain" description="DUF202" evidence="6">
    <location>
        <begin position="8"/>
        <end position="70"/>
    </location>
</feature>
<keyword evidence="2 5" id="KW-0812">Transmembrane</keyword>
<dbReference type="AlphaFoldDB" id="A0A2P2C6B1"/>
<dbReference type="InterPro" id="IPR003807">
    <property type="entry name" value="DUF202"/>
</dbReference>
<accession>A0A2P2C6B1</accession>
<keyword evidence="4 5" id="KW-0472">Membrane</keyword>
<feature type="transmembrane region" description="Helical" evidence="5">
    <location>
        <begin position="48"/>
        <end position="67"/>
    </location>
</feature>
<name>A0A2P2C6B1_9ZZZZ</name>
<evidence type="ECO:0000313" key="7">
    <source>
        <dbReference type="EMBL" id="CUR57533.1"/>
    </source>
</evidence>
<evidence type="ECO:0000256" key="1">
    <source>
        <dbReference type="ARBA" id="ARBA00004127"/>
    </source>
</evidence>
<organism evidence="7">
    <name type="scientific">metagenome</name>
    <dbReference type="NCBI Taxonomy" id="256318"/>
    <lineage>
        <taxon>unclassified sequences</taxon>
        <taxon>metagenomes</taxon>
    </lineage>
</organism>
<keyword evidence="3 5" id="KW-1133">Transmembrane helix</keyword>
<gene>
    <name evidence="7" type="ORF">NOCA2420065</name>
</gene>
<sequence length="106" mass="11302">MTAPDPRYGLANERTYLAWVRTSLGLIAASAGLNAIDTGWPQWAESTISAVLAAAAVSCTVLAWWRWRGAKAAIAEGRDLPDDYGHVILTVVITGVALAVLLLVLR</sequence>